<dbReference type="EMBL" id="JBHRTP010000091">
    <property type="protein sequence ID" value="MFC3110898.1"/>
    <property type="molecule type" value="Genomic_DNA"/>
</dbReference>
<dbReference type="Proteomes" id="UP001595530">
    <property type="component" value="Unassembled WGS sequence"/>
</dbReference>
<comment type="caution">
    <text evidence="1">The sequence shown here is derived from an EMBL/GenBank/DDBJ whole genome shotgun (WGS) entry which is preliminary data.</text>
</comment>
<sequence length="74" mass="8155">MAFIDPKPTPIKVHPVSHDRAAWARRVNGAWFVIVECVDGNTNRKPCDGESAAKSAARTFVTIYPSVFEKLNVA</sequence>
<reference evidence="2" key="1">
    <citation type="journal article" date="2019" name="Int. J. Syst. Evol. Microbiol.">
        <title>The Global Catalogue of Microorganisms (GCM) 10K type strain sequencing project: providing services to taxonomists for standard genome sequencing and annotation.</title>
        <authorList>
            <consortium name="The Broad Institute Genomics Platform"/>
            <consortium name="The Broad Institute Genome Sequencing Center for Infectious Disease"/>
            <person name="Wu L."/>
            <person name="Ma J."/>
        </authorList>
    </citation>
    <scope>NUCLEOTIDE SEQUENCE [LARGE SCALE GENOMIC DNA]</scope>
    <source>
        <strain evidence="2">KCTC 42986</strain>
    </source>
</reference>
<name>A0ABV7F746_9BURK</name>
<dbReference type="RefSeq" id="WP_390329620.1">
    <property type="nucleotide sequence ID" value="NZ_JBHRTP010000091.1"/>
</dbReference>
<organism evidence="1 2">
    <name type="scientific">Undibacterium arcticum</name>
    <dbReference type="NCBI Taxonomy" id="1762892"/>
    <lineage>
        <taxon>Bacteria</taxon>
        <taxon>Pseudomonadati</taxon>
        <taxon>Pseudomonadota</taxon>
        <taxon>Betaproteobacteria</taxon>
        <taxon>Burkholderiales</taxon>
        <taxon>Oxalobacteraceae</taxon>
        <taxon>Undibacterium</taxon>
    </lineage>
</organism>
<gene>
    <name evidence="1" type="ORF">ACFOFO_23580</name>
</gene>
<accession>A0ABV7F746</accession>
<evidence type="ECO:0000313" key="1">
    <source>
        <dbReference type="EMBL" id="MFC3110898.1"/>
    </source>
</evidence>
<keyword evidence="2" id="KW-1185">Reference proteome</keyword>
<proteinExistence type="predicted"/>
<protein>
    <submittedName>
        <fullName evidence="1">Uncharacterized protein</fullName>
    </submittedName>
</protein>
<evidence type="ECO:0000313" key="2">
    <source>
        <dbReference type="Proteomes" id="UP001595530"/>
    </source>
</evidence>